<gene>
    <name evidence="2" type="ORF">UY39_C0018G0009</name>
</gene>
<keyword evidence="1" id="KW-1133">Transmembrane helix</keyword>
<comment type="caution">
    <text evidence="2">The sequence shown here is derived from an EMBL/GenBank/DDBJ whole genome shotgun (WGS) entry which is preliminary data.</text>
</comment>
<dbReference type="AlphaFoldDB" id="A0A0G1VL87"/>
<reference evidence="2 3" key="1">
    <citation type="journal article" date="2015" name="Nature">
        <title>rRNA introns, odd ribosomes, and small enigmatic genomes across a large radiation of phyla.</title>
        <authorList>
            <person name="Brown C.T."/>
            <person name="Hug L.A."/>
            <person name="Thomas B.C."/>
            <person name="Sharon I."/>
            <person name="Castelle C.J."/>
            <person name="Singh A."/>
            <person name="Wilkins M.J."/>
            <person name="Williams K.H."/>
            <person name="Banfield J.F."/>
        </authorList>
    </citation>
    <scope>NUCLEOTIDE SEQUENCE [LARGE SCALE GENOMIC DNA]</scope>
</reference>
<protein>
    <submittedName>
        <fullName evidence="2">Uncharacterized protein</fullName>
    </submittedName>
</protein>
<feature type="transmembrane region" description="Helical" evidence="1">
    <location>
        <begin position="105"/>
        <end position="125"/>
    </location>
</feature>
<evidence type="ECO:0000256" key="1">
    <source>
        <dbReference type="SAM" id="Phobius"/>
    </source>
</evidence>
<evidence type="ECO:0000313" key="2">
    <source>
        <dbReference type="EMBL" id="KKW07206.1"/>
    </source>
</evidence>
<feature type="transmembrane region" description="Helical" evidence="1">
    <location>
        <begin position="385"/>
        <end position="404"/>
    </location>
</feature>
<feature type="transmembrane region" description="Helical" evidence="1">
    <location>
        <begin position="255"/>
        <end position="280"/>
    </location>
</feature>
<evidence type="ECO:0000313" key="3">
    <source>
        <dbReference type="Proteomes" id="UP000034589"/>
    </source>
</evidence>
<keyword evidence="1" id="KW-0472">Membrane</keyword>
<feature type="transmembrane region" description="Helical" evidence="1">
    <location>
        <begin position="137"/>
        <end position="159"/>
    </location>
</feature>
<sequence>MTILRIPLWALGLFILLALLIEAPLIAFPFFAGERYQGINIAHFGNDEHYYLTRAREVLDGHSLGQPILAEGKQNPDSFLYNDEQIAMSPFTMTRTTSFVDVVTYYNTLNFAGLIILLTLIFLFVKALSGDPHMSAAAAIFAVGGYLLIENGTILSVIAHGKDVFYNTFNIFGRSNFPYMPLIPFYGALIAIYYAHTQPLRLSPRENMAAYAYVLTAGILFGLLFYLYFYAWTFMLAILGGLTLFALASRKWDAALSGVAITCIGLLIGGVKLAAFYSLYTSPIADQLAHFFLSIDNRQFIMSTTGLATTLLFAFYFYMRKSDPNNLFIAALIAAGWVALEQQMITGRSVQYGHYYWYFIVPLSILVSIYMCMRLLPDRMVRFRVALSVLLIAAALVHTGGTQYKSFFTTADNKLREQDFAPVLTRLSEEIPAIVLGDPGGESYPFLTTIYTSHDLYWNNAATVSIFPMEYLREALFVYLYLNKDARDDPVGYLRTSLASTSNAYTVMYENIESVEADISLTRYHSSRTDTEIISAREQFLPILEKEYRALVSSVGAVRNILTENGVRYVLWDKRETPEWDLSVLSPLTLIATSTDIELYSLSTK</sequence>
<feature type="transmembrane region" description="Helical" evidence="1">
    <location>
        <begin position="232"/>
        <end position="248"/>
    </location>
</feature>
<accession>A0A0G1VL87</accession>
<dbReference type="EMBL" id="LCPV01000018">
    <property type="protein sequence ID" value="KKW07206.1"/>
    <property type="molecule type" value="Genomic_DNA"/>
</dbReference>
<proteinExistence type="predicted"/>
<feature type="transmembrane region" description="Helical" evidence="1">
    <location>
        <begin position="355"/>
        <end position="373"/>
    </location>
</feature>
<name>A0A0G1VL87_9BACT</name>
<keyword evidence="1" id="KW-0812">Transmembrane</keyword>
<organism evidence="2 3">
    <name type="scientific">Candidatus Kaiserbacteria bacterium GW2011_GWC2_49_12</name>
    <dbReference type="NCBI Taxonomy" id="1618675"/>
    <lineage>
        <taxon>Bacteria</taxon>
        <taxon>Candidatus Kaiseribacteriota</taxon>
    </lineage>
</organism>
<feature type="transmembrane region" description="Helical" evidence="1">
    <location>
        <begin position="300"/>
        <end position="319"/>
    </location>
</feature>
<dbReference type="Proteomes" id="UP000034589">
    <property type="component" value="Unassembled WGS sequence"/>
</dbReference>
<feature type="transmembrane region" description="Helical" evidence="1">
    <location>
        <begin position="326"/>
        <end position="343"/>
    </location>
</feature>
<feature type="transmembrane region" description="Helical" evidence="1">
    <location>
        <begin position="179"/>
        <end position="196"/>
    </location>
</feature>